<evidence type="ECO:0000313" key="3">
    <source>
        <dbReference type="Proteomes" id="UP001176806"/>
    </source>
</evidence>
<comment type="caution">
    <text evidence="2">The sequence shown here is derived from an EMBL/GenBank/DDBJ whole genome shotgun (WGS) entry which is preliminary data.</text>
</comment>
<keyword evidence="3" id="KW-1185">Reference proteome</keyword>
<dbReference type="Proteomes" id="UP001176806">
    <property type="component" value="Unassembled WGS sequence"/>
</dbReference>
<dbReference type="RefSeq" id="WP_303299851.1">
    <property type="nucleotide sequence ID" value="NZ_BAABDA010000042.1"/>
</dbReference>
<dbReference type="Pfam" id="PF07285">
    <property type="entry name" value="DUF1444"/>
    <property type="match status" value="1"/>
</dbReference>
<proteinExistence type="predicted"/>
<accession>A0ABT8WII4</accession>
<gene>
    <name evidence="2" type="ORF">Q4Q40_01230</name>
</gene>
<protein>
    <submittedName>
        <fullName evidence="2">DUF1444 family protein</fullName>
    </submittedName>
</protein>
<sequence length="240" mass="27449">MNLFKKLSGKSKEIEREKPTIQSPKDEEQVDNQKQVSKSKSVRILPRIKVNYLHEIYIDDQSKSFTGNPMPNGMEIPEDQKPIVKPLYEDLNLCFAVDEGNSYKILQNEIFEKNPNLNEDILHQISVNTLIEEIGEQIKMNGDPAHIIIVTAGGNFEAAIILLDNFWEQIHQIIKGNAIISIPARDLLFICKEGNQEATQKLREITKGYFDNPETQGLLSKALYLKELGNRELKIIEKTF</sequence>
<feature type="region of interest" description="Disordered" evidence="1">
    <location>
        <begin position="1"/>
        <end position="38"/>
    </location>
</feature>
<feature type="compositionally biased region" description="Basic and acidic residues" evidence="1">
    <location>
        <begin position="10"/>
        <end position="27"/>
    </location>
</feature>
<evidence type="ECO:0000313" key="2">
    <source>
        <dbReference type="EMBL" id="MDO5972791.1"/>
    </source>
</evidence>
<name>A0ABT8WII4_9FLAO</name>
<dbReference type="InterPro" id="IPR010838">
    <property type="entry name" value="DUF1444"/>
</dbReference>
<organism evidence="2 3">
    <name type="scientific">Flavivirga jejuensis</name>
    <dbReference type="NCBI Taxonomy" id="870487"/>
    <lineage>
        <taxon>Bacteria</taxon>
        <taxon>Pseudomonadati</taxon>
        <taxon>Bacteroidota</taxon>
        <taxon>Flavobacteriia</taxon>
        <taxon>Flavobacteriales</taxon>
        <taxon>Flavobacteriaceae</taxon>
        <taxon>Flavivirga</taxon>
    </lineage>
</organism>
<evidence type="ECO:0000256" key="1">
    <source>
        <dbReference type="SAM" id="MobiDB-lite"/>
    </source>
</evidence>
<dbReference type="EMBL" id="JAUOEL010000001">
    <property type="protein sequence ID" value="MDO5972791.1"/>
    <property type="molecule type" value="Genomic_DNA"/>
</dbReference>
<reference evidence="2" key="1">
    <citation type="submission" date="2023-07" db="EMBL/GenBank/DDBJ databases">
        <title>Two novel species in the genus Flavivirga.</title>
        <authorList>
            <person name="Kwon K."/>
        </authorList>
    </citation>
    <scope>NUCLEOTIDE SEQUENCE</scope>
    <source>
        <strain evidence="2">KACC 14158</strain>
    </source>
</reference>